<evidence type="ECO:0000256" key="2">
    <source>
        <dbReference type="ARBA" id="ARBA00019841"/>
    </source>
</evidence>
<evidence type="ECO:0000256" key="3">
    <source>
        <dbReference type="ARBA" id="ARBA00022722"/>
    </source>
</evidence>
<dbReference type="InterPro" id="IPR004610">
    <property type="entry name" value="RecJ"/>
</dbReference>
<comment type="caution">
    <text evidence="10">The sequence shown here is derived from an EMBL/GenBank/DDBJ whole genome shotgun (WGS) entry which is preliminary data.</text>
</comment>
<sequence length="569" mass="62376">MTDFSIRRYDHVDDSHLPASLPPLLRQIYARRGVSSADELQLSAQGLTHFRSLKGIDQAVALLSRSQQRHITICGDFDADGATSTALLVTALNELQFERVDYRVPNRMTEGYGLSVSMVEQLAARGTELIITVDNGIAANDAVARAKALGLDVIVTDHHLAADELPVADAIINPNQPGCSFPSKHLAGVGVAFYLLLGLRAQLREQGIAPLPSLANWLDLVALGTVADVVPLDYNNRILVQQGLARIRHGHCRPGIAALLEVAGRDRSRLQATDLGFALAPRINAAGRLDDISLGIECLLADTERAYELAQQLDQLNRERRSIEADMREHAERVVAQLQLDNQGEVLDLLTLYEPDWHAGVIGIVAGRVKDAVNRPVIVFANDDDDTLKGSARSVNGLHIRDLLERIETQQPGLMHRFGGHAMAAGLTLPRANLAEFSRAAQRIAGQWLTAEQKAAVYWSDGELSDDQLSLDMVAQLQQAGPWGQGFAEPSFDGQFEVLQQRIVGSQHLKLVLRSAAGGIYDAIAFNVDAQIWPDNSVARVEILYKPQLNHFRGRTSVQLLVEQIRQLR</sequence>
<evidence type="ECO:0000256" key="5">
    <source>
        <dbReference type="ARBA" id="ARBA00022839"/>
    </source>
</evidence>
<dbReference type="Gene3D" id="3.90.1640.30">
    <property type="match status" value="1"/>
</dbReference>
<reference evidence="11" key="1">
    <citation type="journal article" date="2018" name="Front. Microbiol.">
        <title>Genome-Based Analysis Reveals the Taxonomy and Diversity of the Family Idiomarinaceae.</title>
        <authorList>
            <person name="Liu Y."/>
            <person name="Lai Q."/>
            <person name="Shao Z."/>
        </authorList>
    </citation>
    <scope>NUCLEOTIDE SEQUENCE [LARGE SCALE GENOMIC DNA]</scope>
    <source>
        <strain evidence="11">SN-14</strain>
    </source>
</reference>
<keyword evidence="4" id="KW-0378">Hydrolase</keyword>
<dbReference type="InterPro" id="IPR003156">
    <property type="entry name" value="DHHA1_dom"/>
</dbReference>
<dbReference type="RefSeq" id="WP_126819175.1">
    <property type="nucleotide sequence ID" value="NZ_PIPS01000001.1"/>
</dbReference>
<dbReference type="GO" id="GO:0003676">
    <property type="term" value="F:nucleic acid binding"/>
    <property type="evidence" value="ECO:0007669"/>
    <property type="project" value="InterPro"/>
</dbReference>
<dbReference type="GO" id="GO:0008409">
    <property type="term" value="F:5'-3' exonuclease activity"/>
    <property type="evidence" value="ECO:0007669"/>
    <property type="project" value="InterPro"/>
</dbReference>
<feature type="domain" description="DDH" evidence="7">
    <location>
        <begin position="70"/>
        <end position="225"/>
    </location>
</feature>
<evidence type="ECO:0000256" key="4">
    <source>
        <dbReference type="ARBA" id="ARBA00022801"/>
    </source>
</evidence>
<keyword evidence="11" id="KW-1185">Reference proteome</keyword>
<dbReference type="InterPro" id="IPR041122">
    <property type="entry name" value="RecJ_OB"/>
</dbReference>
<dbReference type="Pfam" id="PF02272">
    <property type="entry name" value="DHHA1"/>
    <property type="match status" value="1"/>
</dbReference>
<evidence type="ECO:0000313" key="11">
    <source>
        <dbReference type="Proteomes" id="UP000286680"/>
    </source>
</evidence>
<dbReference type="SUPFAM" id="SSF64182">
    <property type="entry name" value="DHH phosphoesterases"/>
    <property type="match status" value="1"/>
</dbReference>
<dbReference type="EMBL" id="PIPS01000001">
    <property type="protein sequence ID" value="RUO44689.1"/>
    <property type="molecule type" value="Genomic_DNA"/>
</dbReference>
<accession>A0AA94JDF7</accession>
<dbReference type="InterPro" id="IPR001667">
    <property type="entry name" value="DDH_dom"/>
</dbReference>
<dbReference type="GO" id="GO:0006310">
    <property type="term" value="P:DNA recombination"/>
    <property type="evidence" value="ECO:0007669"/>
    <property type="project" value="InterPro"/>
</dbReference>
<feature type="domain" description="DHHA1" evidence="8">
    <location>
        <begin position="350"/>
        <end position="444"/>
    </location>
</feature>
<dbReference type="FunFam" id="3.90.1640.30:FF:000001">
    <property type="entry name" value="Single-stranded-DNA-specific exonuclease RecJ"/>
    <property type="match status" value="1"/>
</dbReference>
<gene>
    <name evidence="10" type="primary">recJ</name>
    <name evidence="10" type="ORF">CWE23_01230</name>
</gene>
<comment type="similarity">
    <text evidence="1">Belongs to the RecJ family.</text>
</comment>
<dbReference type="InterPro" id="IPR038763">
    <property type="entry name" value="DHH_sf"/>
</dbReference>
<protein>
    <recommendedName>
        <fullName evidence="2">Single-stranded-DNA-specific exonuclease RecJ</fullName>
    </recommendedName>
</protein>
<feature type="coiled-coil region" evidence="6">
    <location>
        <begin position="306"/>
        <end position="333"/>
    </location>
</feature>
<evidence type="ECO:0000259" key="8">
    <source>
        <dbReference type="Pfam" id="PF02272"/>
    </source>
</evidence>
<name>A0AA94JDF7_9GAMM</name>
<dbReference type="Pfam" id="PF01368">
    <property type="entry name" value="DHH"/>
    <property type="match status" value="1"/>
</dbReference>
<dbReference type="NCBIfam" id="TIGR00644">
    <property type="entry name" value="recJ"/>
    <property type="match status" value="1"/>
</dbReference>
<proteinExistence type="inferred from homology"/>
<feature type="domain" description="RecJ OB" evidence="9">
    <location>
        <begin position="461"/>
        <end position="563"/>
    </location>
</feature>
<dbReference type="Proteomes" id="UP000286680">
    <property type="component" value="Unassembled WGS sequence"/>
</dbReference>
<dbReference type="InterPro" id="IPR051673">
    <property type="entry name" value="SSDNA_exonuclease_RecJ"/>
</dbReference>
<dbReference type="GO" id="GO:0006281">
    <property type="term" value="P:DNA repair"/>
    <property type="evidence" value="ECO:0007669"/>
    <property type="project" value="InterPro"/>
</dbReference>
<dbReference type="Pfam" id="PF17768">
    <property type="entry name" value="RecJ_OB"/>
    <property type="match status" value="1"/>
</dbReference>
<evidence type="ECO:0000259" key="7">
    <source>
        <dbReference type="Pfam" id="PF01368"/>
    </source>
</evidence>
<dbReference type="PANTHER" id="PTHR30255:SF2">
    <property type="entry name" value="SINGLE-STRANDED-DNA-SPECIFIC EXONUCLEASE RECJ"/>
    <property type="match status" value="1"/>
</dbReference>
<keyword evidence="6" id="KW-0175">Coiled coil</keyword>
<keyword evidence="3" id="KW-0540">Nuclease</keyword>
<dbReference type="PANTHER" id="PTHR30255">
    <property type="entry name" value="SINGLE-STRANDED-DNA-SPECIFIC EXONUCLEASE RECJ"/>
    <property type="match status" value="1"/>
</dbReference>
<evidence type="ECO:0000256" key="6">
    <source>
        <dbReference type="SAM" id="Coils"/>
    </source>
</evidence>
<evidence type="ECO:0000313" key="10">
    <source>
        <dbReference type="EMBL" id="RUO44689.1"/>
    </source>
</evidence>
<evidence type="ECO:0000259" key="9">
    <source>
        <dbReference type="Pfam" id="PF17768"/>
    </source>
</evidence>
<dbReference type="Gene3D" id="3.10.310.30">
    <property type="match status" value="1"/>
</dbReference>
<organism evidence="10 11">
    <name type="scientific">Idiomarina aquatica</name>
    <dbReference type="NCBI Taxonomy" id="1327752"/>
    <lineage>
        <taxon>Bacteria</taxon>
        <taxon>Pseudomonadati</taxon>
        <taxon>Pseudomonadota</taxon>
        <taxon>Gammaproteobacteria</taxon>
        <taxon>Alteromonadales</taxon>
        <taxon>Idiomarinaceae</taxon>
        <taxon>Idiomarina</taxon>
    </lineage>
</organism>
<keyword evidence="5 10" id="KW-0269">Exonuclease</keyword>
<dbReference type="AlphaFoldDB" id="A0AA94JDF7"/>
<evidence type="ECO:0000256" key="1">
    <source>
        <dbReference type="ARBA" id="ARBA00005915"/>
    </source>
</evidence>